<protein>
    <submittedName>
        <fullName evidence="2">Uncharacterized protein</fullName>
    </submittedName>
</protein>
<evidence type="ECO:0000313" key="2">
    <source>
        <dbReference type="EMBL" id="GFH10837.1"/>
    </source>
</evidence>
<accession>A0A699YKQ0</accession>
<feature type="region of interest" description="Disordered" evidence="1">
    <location>
        <begin position="99"/>
        <end position="278"/>
    </location>
</feature>
<dbReference type="EMBL" id="BLLF01000351">
    <property type="protein sequence ID" value="GFH10837.1"/>
    <property type="molecule type" value="Genomic_DNA"/>
</dbReference>
<evidence type="ECO:0000313" key="3">
    <source>
        <dbReference type="Proteomes" id="UP000485058"/>
    </source>
</evidence>
<feature type="region of interest" description="Disordered" evidence="1">
    <location>
        <begin position="74"/>
        <end position="93"/>
    </location>
</feature>
<organism evidence="2 3">
    <name type="scientific">Haematococcus lacustris</name>
    <name type="common">Green alga</name>
    <name type="synonym">Haematococcus pluvialis</name>
    <dbReference type="NCBI Taxonomy" id="44745"/>
    <lineage>
        <taxon>Eukaryota</taxon>
        <taxon>Viridiplantae</taxon>
        <taxon>Chlorophyta</taxon>
        <taxon>core chlorophytes</taxon>
        <taxon>Chlorophyceae</taxon>
        <taxon>CS clade</taxon>
        <taxon>Chlamydomonadales</taxon>
        <taxon>Haematococcaceae</taxon>
        <taxon>Haematococcus</taxon>
    </lineage>
</organism>
<gene>
    <name evidence="2" type="ORF">HaLaN_06226</name>
</gene>
<keyword evidence="3" id="KW-1185">Reference proteome</keyword>
<comment type="caution">
    <text evidence="2">The sequence shown here is derived from an EMBL/GenBank/DDBJ whole genome shotgun (WGS) entry which is preliminary data.</text>
</comment>
<feature type="compositionally biased region" description="Low complexity" evidence="1">
    <location>
        <begin position="193"/>
        <end position="204"/>
    </location>
</feature>
<feature type="compositionally biased region" description="Polar residues" evidence="1">
    <location>
        <begin position="257"/>
        <end position="266"/>
    </location>
</feature>
<feature type="compositionally biased region" description="Acidic residues" evidence="1">
    <location>
        <begin position="210"/>
        <end position="221"/>
    </location>
</feature>
<feature type="compositionally biased region" description="Acidic residues" evidence="1">
    <location>
        <begin position="151"/>
        <end position="170"/>
    </location>
</feature>
<reference evidence="2 3" key="1">
    <citation type="submission" date="2020-02" db="EMBL/GenBank/DDBJ databases">
        <title>Draft genome sequence of Haematococcus lacustris strain NIES-144.</title>
        <authorList>
            <person name="Morimoto D."/>
            <person name="Nakagawa S."/>
            <person name="Yoshida T."/>
            <person name="Sawayama S."/>
        </authorList>
    </citation>
    <scope>NUCLEOTIDE SEQUENCE [LARGE SCALE GENOMIC DNA]</scope>
    <source>
        <strain evidence="2 3">NIES-144</strain>
    </source>
</reference>
<dbReference type="Proteomes" id="UP000485058">
    <property type="component" value="Unassembled WGS sequence"/>
</dbReference>
<proteinExistence type="predicted"/>
<name>A0A699YKQ0_HAELA</name>
<dbReference type="AlphaFoldDB" id="A0A699YKQ0"/>
<sequence length="278" mass="29259">MKTARQGVSTTQGMVRHPTISRCTYRPLPSQAYHLTSPQLGGLCDQARTKRARGAVVDNDAVVDDYYDHGDVIEDEDDMAQPVGRGPNHRLPARRGVSQLPVAQHEAPSPALQRTARTARASTAKKIKASAAASHTSGLGDDSSDEYVAREDEEDNDDDGEDLIISDEEEAPAKKRRGVAAPVPAKQTTSKVAAGKRGAAGRAPPRGPDVADEVVISDDDADVRGRAQPPVVPAYNDTPSGAAPGTSAGKRRMLPGSLSQGTSKTQAGGIGRAWGSKR</sequence>
<evidence type="ECO:0000256" key="1">
    <source>
        <dbReference type="SAM" id="MobiDB-lite"/>
    </source>
</evidence>